<dbReference type="HOGENOM" id="CLU_1421935_0_0_1"/>
<evidence type="ECO:0000313" key="3">
    <source>
        <dbReference type="Proteomes" id="UP000054018"/>
    </source>
</evidence>
<reference evidence="2 3" key="1">
    <citation type="submission" date="2014-04" db="EMBL/GenBank/DDBJ databases">
        <authorList>
            <consortium name="DOE Joint Genome Institute"/>
            <person name="Kuo A."/>
            <person name="Kohler A."/>
            <person name="Costa M.D."/>
            <person name="Nagy L.G."/>
            <person name="Floudas D."/>
            <person name="Copeland A."/>
            <person name="Barry K.W."/>
            <person name="Cichocki N."/>
            <person name="Veneault-Fourrey C."/>
            <person name="LaButti K."/>
            <person name="Lindquist E.A."/>
            <person name="Lipzen A."/>
            <person name="Lundell T."/>
            <person name="Morin E."/>
            <person name="Murat C."/>
            <person name="Sun H."/>
            <person name="Tunlid A."/>
            <person name="Henrissat B."/>
            <person name="Grigoriev I.V."/>
            <person name="Hibbett D.S."/>
            <person name="Martin F."/>
            <person name="Nordberg H.P."/>
            <person name="Cantor M.N."/>
            <person name="Hua S.X."/>
        </authorList>
    </citation>
    <scope>NUCLEOTIDE SEQUENCE [LARGE SCALE GENOMIC DNA]</scope>
    <source>
        <strain evidence="2 3">441</strain>
    </source>
</reference>
<name>A0A0C9Y3A9_9AGAM</name>
<feature type="region of interest" description="Disordered" evidence="1">
    <location>
        <begin position="90"/>
        <end position="191"/>
    </location>
</feature>
<dbReference type="AlphaFoldDB" id="A0A0C9Y3A9"/>
<dbReference type="OrthoDB" id="2687594at2759"/>
<dbReference type="EMBL" id="KN834188">
    <property type="protein sequence ID" value="KIK11576.1"/>
    <property type="molecule type" value="Genomic_DNA"/>
</dbReference>
<reference evidence="3" key="2">
    <citation type="submission" date="2015-01" db="EMBL/GenBank/DDBJ databases">
        <title>Evolutionary Origins and Diversification of the Mycorrhizal Mutualists.</title>
        <authorList>
            <consortium name="DOE Joint Genome Institute"/>
            <consortium name="Mycorrhizal Genomics Consortium"/>
            <person name="Kohler A."/>
            <person name="Kuo A."/>
            <person name="Nagy L.G."/>
            <person name="Floudas D."/>
            <person name="Copeland A."/>
            <person name="Barry K.W."/>
            <person name="Cichocki N."/>
            <person name="Veneault-Fourrey C."/>
            <person name="LaButti K."/>
            <person name="Lindquist E.A."/>
            <person name="Lipzen A."/>
            <person name="Lundell T."/>
            <person name="Morin E."/>
            <person name="Murat C."/>
            <person name="Riley R."/>
            <person name="Ohm R."/>
            <person name="Sun H."/>
            <person name="Tunlid A."/>
            <person name="Henrissat B."/>
            <person name="Grigoriev I.V."/>
            <person name="Hibbett D.S."/>
            <person name="Martin F."/>
        </authorList>
    </citation>
    <scope>NUCLEOTIDE SEQUENCE [LARGE SCALE GENOMIC DNA]</scope>
    <source>
        <strain evidence="3">441</strain>
    </source>
</reference>
<evidence type="ECO:0000256" key="1">
    <source>
        <dbReference type="SAM" id="MobiDB-lite"/>
    </source>
</evidence>
<feature type="compositionally biased region" description="Basic residues" evidence="1">
    <location>
        <begin position="91"/>
        <end position="100"/>
    </location>
</feature>
<evidence type="ECO:0000313" key="2">
    <source>
        <dbReference type="EMBL" id="KIK11576.1"/>
    </source>
</evidence>
<keyword evidence="3" id="KW-1185">Reference proteome</keyword>
<sequence length="191" mass="21098">MASIADEESTARCVCSCSKYNFGKPHTVSLATWYRHIDEAQTETEKQRIRSARVCQATPHLTGPVSVRGRAATIQAMAKRCIETVEDVRHQMGRRKRARVQHGGNPSHTPDLSHPAQDDEDTLPHTPDLPDPALDNEDTFLHTPDLPHPALDNEDTFLHTPDLPHPALDNEDNCPPLSTNAGPVLPSTLKL</sequence>
<organism evidence="2 3">
    <name type="scientific">Pisolithus microcarpus 441</name>
    <dbReference type="NCBI Taxonomy" id="765257"/>
    <lineage>
        <taxon>Eukaryota</taxon>
        <taxon>Fungi</taxon>
        <taxon>Dikarya</taxon>
        <taxon>Basidiomycota</taxon>
        <taxon>Agaricomycotina</taxon>
        <taxon>Agaricomycetes</taxon>
        <taxon>Agaricomycetidae</taxon>
        <taxon>Boletales</taxon>
        <taxon>Sclerodermatineae</taxon>
        <taxon>Pisolithaceae</taxon>
        <taxon>Pisolithus</taxon>
    </lineage>
</organism>
<proteinExistence type="predicted"/>
<protein>
    <submittedName>
        <fullName evidence="2">Uncharacterized protein</fullName>
    </submittedName>
</protein>
<dbReference type="Proteomes" id="UP000054018">
    <property type="component" value="Unassembled WGS sequence"/>
</dbReference>
<accession>A0A0C9Y3A9</accession>
<gene>
    <name evidence="2" type="ORF">PISMIDRAFT_19410</name>
</gene>